<proteinExistence type="predicted"/>
<gene>
    <name evidence="2" type="ORF">EDC91_14710</name>
</gene>
<dbReference type="EMBL" id="SLWF01000047">
    <property type="protein sequence ID" value="TCN77354.1"/>
    <property type="molecule type" value="Genomic_DNA"/>
</dbReference>
<evidence type="ECO:0000256" key="1">
    <source>
        <dbReference type="ARBA" id="ARBA00023172"/>
    </source>
</evidence>
<dbReference type="SUPFAM" id="SSF56349">
    <property type="entry name" value="DNA breaking-rejoining enzymes"/>
    <property type="match status" value="1"/>
</dbReference>
<dbReference type="RefSeq" id="WP_133040560.1">
    <property type="nucleotide sequence ID" value="NZ_SLWF01000047.1"/>
</dbReference>
<dbReference type="GO" id="GO:0015074">
    <property type="term" value="P:DNA integration"/>
    <property type="evidence" value="ECO:0007669"/>
    <property type="project" value="InterPro"/>
</dbReference>
<keyword evidence="3" id="KW-1185">Reference proteome</keyword>
<dbReference type="InterPro" id="IPR013762">
    <property type="entry name" value="Integrase-like_cat_sf"/>
</dbReference>
<dbReference type="OrthoDB" id="5901668at2"/>
<dbReference type="GO" id="GO:0003677">
    <property type="term" value="F:DNA binding"/>
    <property type="evidence" value="ECO:0007669"/>
    <property type="project" value="InterPro"/>
</dbReference>
<evidence type="ECO:0008006" key="4">
    <source>
        <dbReference type="Google" id="ProtNLM"/>
    </source>
</evidence>
<dbReference type="GO" id="GO:0006310">
    <property type="term" value="P:DNA recombination"/>
    <property type="evidence" value="ECO:0007669"/>
    <property type="project" value="UniProtKB-KW"/>
</dbReference>
<organism evidence="2 3">
    <name type="scientific">Shewanella fodinae</name>
    <dbReference type="NCBI Taxonomy" id="552357"/>
    <lineage>
        <taxon>Bacteria</taxon>
        <taxon>Pseudomonadati</taxon>
        <taxon>Pseudomonadota</taxon>
        <taxon>Gammaproteobacteria</taxon>
        <taxon>Alteromonadales</taxon>
        <taxon>Shewanellaceae</taxon>
        <taxon>Shewanella</taxon>
    </lineage>
</organism>
<reference evidence="2 3" key="1">
    <citation type="submission" date="2019-03" db="EMBL/GenBank/DDBJ databases">
        <title>Freshwater and sediment microbial communities from various areas in North America, analyzing microbe dynamics in response to fracking.</title>
        <authorList>
            <person name="Lamendella R."/>
        </authorList>
    </citation>
    <scope>NUCLEOTIDE SEQUENCE [LARGE SCALE GENOMIC DNA]</scope>
    <source>
        <strain evidence="2 3">74A</strain>
    </source>
</reference>
<sequence length="528" mass="60219">MSSSNELARYNRSQNSGGVYPEALSCAVTLSILLSKLAYVSPHSRAGMTLTALYIWLTGSWGNIKVADDIPSLFSLPSTEPCKQHAMRTVYDNTVSWCEYAHPYLKDDKIEYLWQPIPQYFNKFFQIVISDEARDKHYEKPLINAEAKAQLFALLSTPWKTPETLATLPRSDKDIFLDYFKHCALADNTLTAIVRRQMIGEEAHHRSAGAYQRLESDRIRSKIFKAQNEYLQRIIDAATVVGDKHLQARYTVYTQKLSFSLLSATPKLAKYVSGNGLIVQYQMDTANGQQRLVACPSIPVGSRRFVEVNEVCKFVARLHQYVCDLRPLGNVPTTLDLQSSTDWLAYYNAATDRIALLFILLTGVRPTHGITLLWEYYFGRDIAFIKDKGRLRTVWICSYLQAEIKRYLSLQTVIRMALPSIHESASLWFYIDSHGQHVSLSNRSLRQVMNDIWPGVVPYQLRHAFCGLAFTCTSPYRLFDDNIDRLMGHSNHGEHLGSDNIFPETVNALMNYLNSVPVSLQLKEMHYV</sequence>
<dbReference type="InterPro" id="IPR011010">
    <property type="entry name" value="DNA_brk_join_enz"/>
</dbReference>
<keyword evidence="1" id="KW-0233">DNA recombination</keyword>
<dbReference type="AlphaFoldDB" id="A0A4R2F0S1"/>
<evidence type="ECO:0000313" key="3">
    <source>
        <dbReference type="Proteomes" id="UP000294832"/>
    </source>
</evidence>
<comment type="caution">
    <text evidence="2">The sequence shown here is derived from an EMBL/GenBank/DDBJ whole genome shotgun (WGS) entry which is preliminary data.</text>
</comment>
<dbReference type="Proteomes" id="UP000294832">
    <property type="component" value="Unassembled WGS sequence"/>
</dbReference>
<name>A0A4R2F0S1_9GAMM</name>
<accession>A0A4R2F0S1</accession>
<dbReference type="Gene3D" id="1.10.443.10">
    <property type="entry name" value="Intergrase catalytic core"/>
    <property type="match status" value="1"/>
</dbReference>
<evidence type="ECO:0000313" key="2">
    <source>
        <dbReference type="EMBL" id="TCN77354.1"/>
    </source>
</evidence>
<protein>
    <recommendedName>
        <fullName evidence="4">Phage integrase family protein</fullName>
    </recommendedName>
</protein>